<evidence type="ECO:0000313" key="4">
    <source>
        <dbReference type="Proteomes" id="UP000182977"/>
    </source>
</evidence>
<gene>
    <name evidence="3" type="ORF">SAMN04488563_5595</name>
</gene>
<dbReference type="PANTHER" id="PTHR35174">
    <property type="entry name" value="BLL7171 PROTEIN-RELATED"/>
    <property type="match status" value="1"/>
</dbReference>
<dbReference type="Pfam" id="PF03795">
    <property type="entry name" value="YCII"/>
    <property type="match status" value="1"/>
</dbReference>
<organism evidence="3 4">
    <name type="scientific">Jiangella alkaliphila</name>
    <dbReference type="NCBI Taxonomy" id="419479"/>
    <lineage>
        <taxon>Bacteria</taxon>
        <taxon>Bacillati</taxon>
        <taxon>Actinomycetota</taxon>
        <taxon>Actinomycetes</taxon>
        <taxon>Jiangellales</taxon>
        <taxon>Jiangellaceae</taxon>
        <taxon>Jiangella</taxon>
    </lineage>
</organism>
<dbReference type="STRING" id="419479.SAMN04488563_5595"/>
<dbReference type="Proteomes" id="UP000182977">
    <property type="component" value="Chromosome I"/>
</dbReference>
<proteinExistence type="inferred from homology"/>
<feature type="domain" description="YCII-related" evidence="2">
    <location>
        <begin position="33"/>
        <end position="95"/>
    </location>
</feature>
<evidence type="ECO:0000259" key="2">
    <source>
        <dbReference type="Pfam" id="PF03795"/>
    </source>
</evidence>
<dbReference type="AlphaFoldDB" id="A0A1H2LAN1"/>
<accession>A0A1H2LAN1</accession>
<dbReference type="Gene3D" id="3.30.70.1060">
    <property type="entry name" value="Dimeric alpha+beta barrel"/>
    <property type="match status" value="1"/>
</dbReference>
<dbReference type="RefSeq" id="WP_046772825.1">
    <property type="nucleotide sequence ID" value="NZ_LBMC01000078.1"/>
</dbReference>
<dbReference type="SUPFAM" id="SSF54909">
    <property type="entry name" value="Dimeric alpha+beta barrel"/>
    <property type="match status" value="1"/>
</dbReference>
<keyword evidence="4" id="KW-1185">Reference proteome</keyword>
<comment type="similarity">
    <text evidence="1">Belongs to the YciI family.</text>
</comment>
<dbReference type="PANTHER" id="PTHR35174:SF1">
    <property type="entry name" value="BLL0086 PROTEIN"/>
    <property type="match status" value="1"/>
</dbReference>
<sequence length="129" mass="14124">MRFVSFVRSEEPNPAGQPPPELFDAVAELAHEMSVSGVLVEMGGLLPSSAGALVSLVDGRISAVDGPFTEAKELIGGFAILDVRSREEAVELARRLLRVHQRHWPAWQGTCELRQLEDDDHPHPGLPRP</sequence>
<protein>
    <submittedName>
        <fullName evidence="3">Uncharacterized conserved protein</fullName>
    </submittedName>
</protein>
<dbReference type="OrthoDB" id="668782at2"/>
<name>A0A1H2LAN1_9ACTN</name>
<evidence type="ECO:0000256" key="1">
    <source>
        <dbReference type="ARBA" id="ARBA00007689"/>
    </source>
</evidence>
<dbReference type="InterPro" id="IPR005545">
    <property type="entry name" value="YCII"/>
</dbReference>
<reference evidence="4" key="1">
    <citation type="submission" date="2016-10" db="EMBL/GenBank/DDBJ databases">
        <authorList>
            <person name="Varghese N."/>
            <person name="Submissions S."/>
        </authorList>
    </citation>
    <scope>NUCLEOTIDE SEQUENCE [LARGE SCALE GENOMIC DNA]</scope>
    <source>
        <strain evidence="4">DSM 45079</strain>
    </source>
</reference>
<dbReference type="EMBL" id="LT629791">
    <property type="protein sequence ID" value="SDU77641.1"/>
    <property type="molecule type" value="Genomic_DNA"/>
</dbReference>
<evidence type="ECO:0000313" key="3">
    <source>
        <dbReference type="EMBL" id="SDU77641.1"/>
    </source>
</evidence>
<dbReference type="InterPro" id="IPR011008">
    <property type="entry name" value="Dimeric_a/b-barrel"/>
</dbReference>